<dbReference type="Gene3D" id="2.40.440.10">
    <property type="entry name" value="L,D-transpeptidase catalytic domain-like"/>
    <property type="match status" value="1"/>
</dbReference>
<dbReference type="CDD" id="cd16913">
    <property type="entry name" value="YkuD_like"/>
    <property type="match status" value="1"/>
</dbReference>
<dbReference type="InterPro" id="IPR038063">
    <property type="entry name" value="Transpep_catalytic_dom"/>
</dbReference>
<dbReference type="InterPro" id="IPR050979">
    <property type="entry name" value="LD-transpeptidase"/>
</dbReference>
<accession>A0AAD0SQ22</accession>
<dbReference type="RefSeq" id="WP_118885448.1">
    <property type="nucleotide sequence ID" value="NZ_CP032100.1"/>
</dbReference>
<feature type="signal peptide" evidence="10">
    <location>
        <begin position="1"/>
        <end position="20"/>
    </location>
</feature>
<gene>
    <name evidence="12" type="ORF">ASUIS_0371</name>
</gene>
<feature type="domain" description="L,D-TPase catalytic" evidence="11">
    <location>
        <begin position="278"/>
        <end position="428"/>
    </location>
</feature>
<evidence type="ECO:0000256" key="6">
    <source>
        <dbReference type="ARBA" id="ARBA00022960"/>
    </source>
</evidence>
<evidence type="ECO:0000256" key="7">
    <source>
        <dbReference type="ARBA" id="ARBA00022984"/>
    </source>
</evidence>
<dbReference type="Pfam" id="PF03734">
    <property type="entry name" value="YkuD"/>
    <property type="match status" value="1"/>
</dbReference>
<evidence type="ECO:0000256" key="3">
    <source>
        <dbReference type="ARBA" id="ARBA00022676"/>
    </source>
</evidence>
<dbReference type="GO" id="GO:0071972">
    <property type="term" value="F:peptidoglycan L,D-transpeptidase activity"/>
    <property type="evidence" value="ECO:0007669"/>
    <property type="project" value="TreeGrafter"/>
</dbReference>
<dbReference type="EMBL" id="CP032100">
    <property type="protein sequence ID" value="AXX88878.1"/>
    <property type="molecule type" value="Genomic_DNA"/>
</dbReference>
<evidence type="ECO:0000313" key="13">
    <source>
        <dbReference type="Proteomes" id="UP000263040"/>
    </source>
</evidence>
<keyword evidence="13" id="KW-1185">Reference proteome</keyword>
<dbReference type="PANTHER" id="PTHR30582:SF24">
    <property type="entry name" value="L,D-TRANSPEPTIDASE ERFK_SRFK-RELATED"/>
    <property type="match status" value="1"/>
</dbReference>
<keyword evidence="10" id="KW-0732">Signal</keyword>
<evidence type="ECO:0000256" key="5">
    <source>
        <dbReference type="ARBA" id="ARBA00022801"/>
    </source>
</evidence>
<evidence type="ECO:0000256" key="4">
    <source>
        <dbReference type="ARBA" id="ARBA00022679"/>
    </source>
</evidence>
<comment type="pathway">
    <text evidence="1 9">Cell wall biogenesis; peptidoglycan biosynthesis.</text>
</comment>
<dbReference type="AlphaFoldDB" id="A0AAD0SQ22"/>
<keyword evidence="4" id="KW-0808">Transferase</keyword>
<dbReference type="KEGG" id="asui:ASUIS_0371"/>
<keyword evidence="6 9" id="KW-0133">Cell shape</keyword>
<organism evidence="12 13">
    <name type="scientific">Arcobacter suis CECT 7833</name>
    <dbReference type="NCBI Taxonomy" id="663365"/>
    <lineage>
        <taxon>Bacteria</taxon>
        <taxon>Pseudomonadati</taxon>
        <taxon>Campylobacterota</taxon>
        <taxon>Epsilonproteobacteria</taxon>
        <taxon>Campylobacterales</taxon>
        <taxon>Arcobacteraceae</taxon>
        <taxon>Arcobacter</taxon>
    </lineage>
</organism>
<evidence type="ECO:0000256" key="1">
    <source>
        <dbReference type="ARBA" id="ARBA00004752"/>
    </source>
</evidence>
<feature type="active site" description="Nucleophile" evidence="9">
    <location>
        <position position="398"/>
    </location>
</feature>
<feature type="chain" id="PRO_5042090469" evidence="10">
    <location>
        <begin position="21"/>
        <end position="430"/>
    </location>
</feature>
<dbReference type="GO" id="GO:0005576">
    <property type="term" value="C:extracellular region"/>
    <property type="evidence" value="ECO:0007669"/>
    <property type="project" value="TreeGrafter"/>
</dbReference>
<evidence type="ECO:0000256" key="9">
    <source>
        <dbReference type="PROSITE-ProRule" id="PRU01373"/>
    </source>
</evidence>
<dbReference type="SUPFAM" id="SSF141523">
    <property type="entry name" value="L,D-transpeptidase catalytic domain-like"/>
    <property type="match status" value="1"/>
</dbReference>
<sequence>MIKKVLPLLFMLSNISVLYASLEKYTISVCITSSLENALICKYKVLAEDVKSDVFIVKENGKYLTNIGIFTDENSAKYAIKIAPSYVKKQKPFVKEISNEVIILKSKNEQVIDLTLPVEEIVMNNETAKNKTKKDEKLIDLVSTTPKAEELTLVQSYPFDEGQKLNGEPVKKWKKPVVYTKEELEYIEELKKISMEEFDKADEEKQQKPIPSKIDKPKEIVQVVEQPVKVEKLVDNIEKVQREYKYEKVEKIQKIEQPKIKKENEIKPLSNVSDYEEILIEVDSVNNFMSVKAKVDNQIKDIKTYKVSTGKDDVKKPFGAGKVSKISLNPVWYPTADTIKSFKKRGINLPSVVPPGNKYNYMGAAKINLTHEVDGKNTFRIHGTLNEKTIGTNESAGCIRMKNGDVVQLATLLNQFSDLKSLNDVKVILK</sequence>
<evidence type="ECO:0000256" key="8">
    <source>
        <dbReference type="ARBA" id="ARBA00023316"/>
    </source>
</evidence>
<dbReference type="InterPro" id="IPR005490">
    <property type="entry name" value="LD_TPept_cat_dom"/>
</dbReference>
<evidence type="ECO:0000256" key="10">
    <source>
        <dbReference type="SAM" id="SignalP"/>
    </source>
</evidence>
<keyword evidence="5" id="KW-0378">Hydrolase</keyword>
<evidence type="ECO:0000259" key="11">
    <source>
        <dbReference type="PROSITE" id="PS52029"/>
    </source>
</evidence>
<feature type="active site" description="Proton donor/acceptor" evidence="9">
    <location>
        <position position="382"/>
    </location>
</feature>
<evidence type="ECO:0000256" key="2">
    <source>
        <dbReference type="ARBA" id="ARBA00005992"/>
    </source>
</evidence>
<comment type="similarity">
    <text evidence="2">Belongs to the YkuD family.</text>
</comment>
<name>A0AAD0SQ22_9BACT</name>
<dbReference type="GO" id="GO:0018104">
    <property type="term" value="P:peptidoglycan-protein cross-linking"/>
    <property type="evidence" value="ECO:0007669"/>
    <property type="project" value="TreeGrafter"/>
</dbReference>
<protein>
    <submittedName>
        <fullName evidence="12">Lipoprotein-anchoring transpeptidase, ErfK/SrfK family</fullName>
    </submittedName>
</protein>
<proteinExistence type="inferred from homology"/>
<dbReference type="Proteomes" id="UP000263040">
    <property type="component" value="Chromosome"/>
</dbReference>
<dbReference type="PROSITE" id="PS52029">
    <property type="entry name" value="LD_TPASE"/>
    <property type="match status" value="1"/>
</dbReference>
<evidence type="ECO:0000313" key="12">
    <source>
        <dbReference type="EMBL" id="AXX88878.1"/>
    </source>
</evidence>
<keyword evidence="7 9" id="KW-0573">Peptidoglycan synthesis</keyword>
<dbReference type="GO" id="GO:0008360">
    <property type="term" value="P:regulation of cell shape"/>
    <property type="evidence" value="ECO:0007669"/>
    <property type="project" value="UniProtKB-UniRule"/>
</dbReference>
<dbReference type="GO" id="GO:0016757">
    <property type="term" value="F:glycosyltransferase activity"/>
    <property type="evidence" value="ECO:0007669"/>
    <property type="project" value="UniProtKB-KW"/>
</dbReference>
<keyword evidence="8 9" id="KW-0961">Cell wall biogenesis/degradation</keyword>
<dbReference type="GO" id="GO:0071555">
    <property type="term" value="P:cell wall organization"/>
    <property type="evidence" value="ECO:0007669"/>
    <property type="project" value="UniProtKB-UniRule"/>
</dbReference>
<keyword evidence="3" id="KW-0328">Glycosyltransferase</keyword>
<keyword evidence="12" id="KW-0449">Lipoprotein</keyword>
<dbReference type="PANTHER" id="PTHR30582">
    <property type="entry name" value="L,D-TRANSPEPTIDASE"/>
    <property type="match status" value="1"/>
</dbReference>
<reference evidence="12 13" key="1">
    <citation type="submission" date="2018-08" db="EMBL/GenBank/DDBJ databases">
        <title>Complete genome of the Arcobacter suis type strain LMG 26152.</title>
        <authorList>
            <person name="Miller W.G."/>
            <person name="Yee E."/>
            <person name="Bono J.L."/>
        </authorList>
    </citation>
    <scope>NUCLEOTIDE SEQUENCE [LARGE SCALE GENOMIC DNA]</scope>
    <source>
        <strain evidence="12 13">CECT 7833</strain>
    </source>
</reference>